<reference evidence="1 2" key="1">
    <citation type="journal article" date="2019" name="Int. J. Syst. Evol. Microbiol.">
        <title>The Global Catalogue of Microorganisms (GCM) 10K type strain sequencing project: providing services to taxonomists for standard genome sequencing and annotation.</title>
        <authorList>
            <consortium name="The Broad Institute Genomics Platform"/>
            <consortium name="The Broad Institute Genome Sequencing Center for Infectious Disease"/>
            <person name="Wu L."/>
            <person name="Ma J."/>
        </authorList>
    </citation>
    <scope>NUCLEOTIDE SEQUENCE [LARGE SCALE GENOMIC DNA]</scope>
    <source>
        <strain evidence="1 2">JCM 11444</strain>
    </source>
</reference>
<name>A0ABN1PNQ2_9ACTN</name>
<accession>A0ABN1PNQ2</accession>
<protein>
    <submittedName>
        <fullName evidence="1">Uncharacterized protein</fullName>
    </submittedName>
</protein>
<dbReference type="PRINTS" id="PR01950">
    <property type="entry name" value="LANCSUPER"/>
</dbReference>
<dbReference type="SMART" id="SM01260">
    <property type="entry name" value="LANC_like"/>
    <property type="match status" value="1"/>
</dbReference>
<dbReference type="SUPFAM" id="SSF158745">
    <property type="entry name" value="LanC-like"/>
    <property type="match status" value="1"/>
</dbReference>
<comment type="caution">
    <text evidence="1">The sequence shown here is derived from an EMBL/GenBank/DDBJ whole genome shotgun (WGS) entry which is preliminary data.</text>
</comment>
<evidence type="ECO:0000313" key="1">
    <source>
        <dbReference type="EMBL" id="GAA0930897.1"/>
    </source>
</evidence>
<dbReference type="Proteomes" id="UP001500418">
    <property type="component" value="Unassembled WGS sequence"/>
</dbReference>
<dbReference type="Gene3D" id="1.50.10.20">
    <property type="match status" value="1"/>
</dbReference>
<dbReference type="Pfam" id="PF05147">
    <property type="entry name" value="LANC_like"/>
    <property type="match status" value="1"/>
</dbReference>
<gene>
    <name evidence="1" type="ORF">GCM10009575_035310</name>
</gene>
<keyword evidence="2" id="KW-1185">Reference proteome</keyword>
<dbReference type="EMBL" id="BAAAID010000020">
    <property type="protein sequence ID" value="GAA0930897.1"/>
    <property type="molecule type" value="Genomic_DNA"/>
</dbReference>
<dbReference type="PRINTS" id="PR01955">
    <property type="entry name" value="LANCFRANKIA"/>
</dbReference>
<evidence type="ECO:0000313" key="2">
    <source>
        <dbReference type="Proteomes" id="UP001500418"/>
    </source>
</evidence>
<sequence length="207" mass="21706">MPKIIAGPLALLAIAARDGIFVSGHLNAIERICAWFDRWRQESAAGPWWPHLITRAQYRGEQPPAAQPSRPSWCYGTAGHARSQQLAALAVGDTPRQQAVESALAKALTNPEQLAATTDKSLCHGYAGMAHIAAQAAADALTQDLDVCIPQLLYEIGTDPDAVATSLTQTDGSDIGLLEGGAGVALALLTVATGAPLSGWDAFLLMN</sequence>
<organism evidence="1 2">
    <name type="scientific">Streptomyces rhizosphaericus</name>
    <dbReference type="NCBI Taxonomy" id="114699"/>
    <lineage>
        <taxon>Bacteria</taxon>
        <taxon>Bacillati</taxon>
        <taxon>Actinomycetota</taxon>
        <taxon>Actinomycetes</taxon>
        <taxon>Kitasatosporales</taxon>
        <taxon>Streptomycetaceae</taxon>
        <taxon>Streptomyces</taxon>
        <taxon>Streptomyces violaceusniger group</taxon>
    </lineage>
</organism>
<proteinExistence type="predicted"/>
<dbReference type="InterPro" id="IPR007822">
    <property type="entry name" value="LANC-like"/>
</dbReference>